<feature type="transmembrane region" description="Helical" evidence="1">
    <location>
        <begin position="6"/>
        <end position="24"/>
    </location>
</feature>
<gene>
    <name evidence="2" type="ORF">ACFOUW_27640</name>
</gene>
<keyword evidence="1" id="KW-0812">Transmembrane</keyword>
<keyword evidence="1" id="KW-1133">Transmembrane helix</keyword>
<name>A0ABV7YHX2_9ACTN</name>
<feature type="transmembrane region" description="Helical" evidence="1">
    <location>
        <begin position="205"/>
        <end position="224"/>
    </location>
</feature>
<feature type="transmembrane region" description="Helical" evidence="1">
    <location>
        <begin position="58"/>
        <end position="75"/>
    </location>
</feature>
<evidence type="ECO:0000313" key="3">
    <source>
        <dbReference type="Proteomes" id="UP001595699"/>
    </source>
</evidence>
<dbReference type="Proteomes" id="UP001595699">
    <property type="component" value="Unassembled WGS sequence"/>
</dbReference>
<reference evidence="3" key="1">
    <citation type="journal article" date="2019" name="Int. J. Syst. Evol. Microbiol.">
        <title>The Global Catalogue of Microorganisms (GCM) 10K type strain sequencing project: providing services to taxonomists for standard genome sequencing and annotation.</title>
        <authorList>
            <consortium name="The Broad Institute Genomics Platform"/>
            <consortium name="The Broad Institute Genome Sequencing Center for Infectious Disease"/>
            <person name="Wu L."/>
            <person name="Ma J."/>
        </authorList>
    </citation>
    <scope>NUCLEOTIDE SEQUENCE [LARGE SCALE GENOMIC DNA]</scope>
    <source>
        <strain evidence="3">CGMCC 4.7241</strain>
    </source>
</reference>
<comment type="caution">
    <text evidence="2">The sequence shown here is derived from an EMBL/GenBank/DDBJ whole genome shotgun (WGS) entry which is preliminary data.</text>
</comment>
<feature type="transmembrane region" description="Helical" evidence="1">
    <location>
        <begin position="236"/>
        <end position="256"/>
    </location>
</feature>
<feature type="transmembrane region" description="Helical" evidence="1">
    <location>
        <begin position="157"/>
        <end position="174"/>
    </location>
</feature>
<keyword evidence="1" id="KW-0472">Membrane</keyword>
<organism evidence="2 3">
    <name type="scientific">Tenggerimyces flavus</name>
    <dbReference type="NCBI Taxonomy" id="1708749"/>
    <lineage>
        <taxon>Bacteria</taxon>
        <taxon>Bacillati</taxon>
        <taxon>Actinomycetota</taxon>
        <taxon>Actinomycetes</taxon>
        <taxon>Propionibacteriales</taxon>
        <taxon>Nocardioidaceae</taxon>
        <taxon>Tenggerimyces</taxon>
    </lineage>
</organism>
<feature type="transmembrane region" description="Helical" evidence="1">
    <location>
        <begin position="121"/>
        <end position="145"/>
    </location>
</feature>
<dbReference type="EMBL" id="JBHRZH010000030">
    <property type="protein sequence ID" value="MFC3764642.1"/>
    <property type="molecule type" value="Genomic_DNA"/>
</dbReference>
<keyword evidence="3" id="KW-1185">Reference proteome</keyword>
<evidence type="ECO:0000256" key="1">
    <source>
        <dbReference type="SAM" id="Phobius"/>
    </source>
</evidence>
<feature type="transmembrane region" description="Helical" evidence="1">
    <location>
        <begin position="81"/>
        <end position="100"/>
    </location>
</feature>
<sequence length="271" mass="29307">MDPVWLLWWFLVPTAALLYGFGPVSRQRVASFASAHGVVVTAENGPILVDYLARVARWRTVGGAAGWLVGGWFALPGEFVGWGLGGYLAGAVAVELAITFRTQVPNGPRRATLSVRRSGDYVTWGASWGPLLVLAVLALQGIGYLLWPSADLQPEQLIPHLVAMIGVVTILWISRRAIVQRPQPVVAEALRAADDAIRASSLQSISGASLALLCLVSADVMWRIKLSSDLPQPLSWTFAVLSFAVLAAVPVAWFVIRVRSRRLRRTVTHAG</sequence>
<evidence type="ECO:0000313" key="2">
    <source>
        <dbReference type="EMBL" id="MFC3764642.1"/>
    </source>
</evidence>
<dbReference type="RefSeq" id="WP_205116350.1">
    <property type="nucleotide sequence ID" value="NZ_JAFBCM010000001.1"/>
</dbReference>
<proteinExistence type="predicted"/>
<protein>
    <submittedName>
        <fullName evidence="2">Uncharacterized protein</fullName>
    </submittedName>
</protein>
<accession>A0ABV7YHX2</accession>